<sequence length="485" mass="52765">MDVQLYVYDLSQGLARQVFTLSMSSSIHAVYHTSIVVNGIEYFFGQGVQTCYPGTTHHGRPMEVVQLGKTELPMETILEFLDALKETYTAESYDLFLHNCNNFSHDFSMFLVGKEIPDRITSLPQTVLNTPFGQMLKPQLDNAMRSITQAPVPAQNVPPPSTTSTSQMDSNAPPAQPPSSHPHSKLKMSGLLAQNNLKPISYNKVPPLDKLIAKLGPAGYDPAVKDMVSFLRALNNRPHQEAPLPKLPDLSVWLLKAPKALAADNLFVAYDLLRLILRDQRASTYFTSKPDGIAALNALVAHASGLSSGPNATPDSAKVALVACQMVCNILSHPTSAKEVFSQAQSDTEHSKSSTSEPNTHLATQILGFATSTLLTSSNDSTIASNTRIVAANIAFNISLFNYRSRGRSRLLKGEDIVPESQQVELAASILEALANESEKEEPQKEVLEPIVRALGLLVYGIGKDGEVMELCRAMDAVPTVNKIE</sequence>
<reference evidence="7" key="1">
    <citation type="journal article" date="2020" name="Stud. Mycol.">
        <title>101 Dothideomycetes genomes: a test case for predicting lifestyles and emergence of pathogens.</title>
        <authorList>
            <person name="Haridas S."/>
            <person name="Albert R."/>
            <person name="Binder M."/>
            <person name="Bloem J."/>
            <person name="Labutti K."/>
            <person name="Salamov A."/>
            <person name="Andreopoulos B."/>
            <person name="Baker S."/>
            <person name="Barry K."/>
            <person name="Bills G."/>
            <person name="Bluhm B."/>
            <person name="Cannon C."/>
            <person name="Castanera R."/>
            <person name="Culley D."/>
            <person name="Daum C."/>
            <person name="Ezra D."/>
            <person name="Gonzalez J."/>
            <person name="Henrissat B."/>
            <person name="Kuo A."/>
            <person name="Liang C."/>
            <person name="Lipzen A."/>
            <person name="Lutzoni F."/>
            <person name="Magnuson J."/>
            <person name="Mondo S."/>
            <person name="Nolan M."/>
            <person name="Ohm R."/>
            <person name="Pangilinan J."/>
            <person name="Park H.-J."/>
            <person name="Ramirez L."/>
            <person name="Alfaro M."/>
            <person name="Sun H."/>
            <person name="Tritt A."/>
            <person name="Yoshinaga Y."/>
            <person name="Zwiers L.-H."/>
            <person name="Turgeon B."/>
            <person name="Goodwin S."/>
            <person name="Spatafora J."/>
            <person name="Crous P."/>
            <person name="Grigoriev I."/>
        </authorList>
    </citation>
    <scope>NUCLEOTIDE SEQUENCE</scope>
    <source>
        <strain evidence="7">CBS 113979</strain>
    </source>
</reference>
<evidence type="ECO:0000256" key="3">
    <source>
        <dbReference type="ARBA" id="ARBA00022801"/>
    </source>
</evidence>
<dbReference type="GO" id="GO:0008233">
    <property type="term" value="F:peptidase activity"/>
    <property type="evidence" value="ECO:0007669"/>
    <property type="project" value="UniProtKB-KW"/>
</dbReference>
<dbReference type="EMBL" id="ML977143">
    <property type="protein sequence ID" value="KAF1989945.1"/>
    <property type="molecule type" value="Genomic_DNA"/>
</dbReference>
<protein>
    <submittedName>
        <fullName evidence="7">DUF862-domain-containing protein</fullName>
    </submittedName>
</protein>
<evidence type="ECO:0000313" key="7">
    <source>
        <dbReference type="EMBL" id="KAF1989945.1"/>
    </source>
</evidence>
<dbReference type="Proteomes" id="UP000800041">
    <property type="component" value="Unassembled WGS sequence"/>
</dbReference>
<keyword evidence="2" id="KW-0645">Protease</keyword>
<organism evidence="7 8">
    <name type="scientific">Aulographum hederae CBS 113979</name>
    <dbReference type="NCBI Taxonomy" id="1176131"/>
    <lineage>
        <taxon>Eukaryota</taxon>
        <taxon>Fungi</taxon>
        <taxon>Dikarya</taxon>
        <taxon>Ascomycota</taxon>
        <taxon>Pezizomycotina</taxon>
        <taxon>Dothideomycetes</taxon>
        <taxon>Pleosporomycetidae</taxon>
        <taxon>Aulographales</taxon>
        <taxon>Aulographaceae</taxon>
    </lineage>
</organism>
<dbReference type="GO" id="GO:0070646">
    <property type="term" value="P:protein modification by small protein removal"/>
    <property type="evidence" value="ECO:0007669"/>
    <property type="project" value="TreeGrafter"/>
</dbReference>
<evidence type="ECO:0000259" key="5">
    <source>
        <dbReference type="PROSITE" id="PS51396"/>
    </source>
</evidence>
<feature type="domain" description="PPPDE" evidence="6">
    <location>
        <begin position="1"/>
        <end position="141"/>
    </location>
</feature>
<proteinExistence type="inferred from homology"/>
<dbReference type="PROSITE" id="PS51396">
    <property type="entry name" value="PUL"/>
    <property type="match status" value="1"/>
</dbReference>
<evidence type="ECO:0000256" key="4">
    <source>
        <dbReference type="SAM" id="MobiDB-lite"/>
    </source>
</evidence>
<dbReference type="Pfam" id="PF05903">
    <property type="entry name" value="Peptidase_C97"/>
    <property type="match status" value="1"/>
</dbReference>
<name>A0A6G1H9V7_9PEZI</name>
<keyword evidence="3" id="KW-0378">Hydrolase</keyword>
<dbReference type="PANTHER" id="PTHR12378">
    <property type="entry name" value="DESUMOYLATING ISOPEPTIDASE"/>
    <property type="match status" value="1"/>
</dbReference>
<gene>
    <name evidence="7" type="ORF">K402DRAFT_348937</name>
</gene>
<dbReference type="Gene3D" id="3.90.1720.30">
    <property type="entry name" value="PPPDE domains"/>
    <property type="match status" value="1"/>
</dbReference>
<dbReference type="InterPro" id="IPR011989">
    <property type="entry name" value="ARM-like"/>
</dbReference>
<dbReference type="AlphaFoldDB" id="A0A6G1H9V7"/>
<feature type="domain" description="PUL" evidence="5">
    <location>
        <begin position="190"/>
        <end position="485"/>
    </location>
</feature>
<accession>A0A6G1H9V7</accession>
<dbReference type="InterPro" id="IPR042266">
    <property type="entry name" value="PPPDE_sf"/>
</dbReference>
<dbReference type="PROSITE" id="PS51858">
    <property type="entry name" value="PPPDE"/>
    <property type="match status" value="1"/>
</dbReference>
<comment type="similarity">
    <text evidence="1">Belongs to the DeSI family.</text>
</comment>
<dbReference type="SMART" id="SM01179">
    <property type="entry name" value="DUF862"/>
    <property type="match status" value="1"/>
</dbReference>
<evidence type="ECO:0000313" key="8">
    <source>
        <dbReference type="Proteomes" id="UP000800041"/>
    </source>
</evidence>
<feature type="non-terminal residue" evidence="7">
    <location>
        <position position="485"/>
    </location>
</feature>
<dbReference type="GO" id="GO:0006508">
    <property type="term" value="P:proteolysis"/>
    <property type="evidence" value="ECO:0007669"/>
    <property type="project" value="UniProtKB-KW"/>
</dbReference>
<evidence type="ECO:0000259" key="6">
    <source>
        <dbReference type="PROSITE" id="PS51858"/>
    </source>
</evidence>
<evidence type="ECO:0000256" key="2">
    <source>
        <dbReference type="ARBA" id="ARBA00022670"/>
    </source>
</evidence>
<dbReference type="PANTHER" id="PTHR12378:SF7">
    <property type="entry name" value="DESUMOYLATING ISOPEPTIDASE 1"/>
    <property type="match status" value="1"/>
</dbReference>
<dbReference type="InterPro" id="IPR008580">
    <property type="entry name" value="PPPDE_dom"/>
</dbReference>
<evidence type="ECO:0000256" key="1">
    <source>
        <dbReference type="ARBA" id="ARBA00008140"/>
    </source>
</evidence>
<feature type="region of interest" description="Disordered" evidence="4">
    <location>
        <begin position="151"/>
        <end position="186"/>
    </location>
</feature>
<dbReference type="OrthoDB" id="21221at2759"/>
<dbReference type="Gene3D" id="1.25.10.10">
    <property type="entry name" value="Leucine-rich Repeat Variant"/>
    <property type="match status" value="1"/>
</dbReference>
<dbReference type="InterPro" id="IPR013535">
    <property type="entry name" value="PUL_dom"/>
</dbReference>
<dbReference type="Pfam" id="PF08324">
    <property type="entry name" value="PUL"/>
    <property type="match status" value="1"/>
</dbReference>
<keyword evidence="8" id="KW-1185">Reference proteome</keyword>